<evidence type="ECO:0000313" key="3">
    <source>
        <dbReference type="EMBL" id="KAK0951634.1"/>
    </source>
</evidence>
<feature type="compositionally biased region" description="Low complexity" evidence="1">
    <location>
        <begin position="124"/>
        <end position="142"/>
    </location>
</feature>
<reference evidence="3" key="1">
    <citation type="submission" date="2023-06" db="EMBL/GenBank/DDBJ databases">
        <title>Black Yeasts Isolated from many extreme environments.</title>
        <authorList>
            <person name="Coleine C."/>
            <person name="Stajich J.E."/>
            <person name="Selbmann L."/>
        </authorList>
    </citation>
    <scope>NUCLEOTIDE SEQUENCE</scope>
    <source>
        <strain evidence="3">CCFEE 5200</strain>
    </source>
</reference>
<feature type="region of interest" description="Disordered" evidence="1">
    <location>
        <begin position="29"/>
        <end position="76"/>
    </location>
</feature>
<feature type="domain" description="DUF7924" evidence="2">
    <location>
        <begin position="247"/>
        <end position="413"/>
    </location>
</feature>
<feature type="region of interest" description="Disordered" evidence="1">
    <location>
        <begin position="124"/>
        <end position="145"/>
    </location>
</feature>
<evidence type="ECO:0000256" key="1">
    <source>
        <dbReference type="SAM" id="MobiDB-lite"/>
    </source>
</evidence>
<gene>
    <name evidence="3" type="ORF">LTR91_024869</name>
</gene>
<feature type="compositionally biased region" description="Polar residues" evidence="1">
    <location>
        <begin position="29"/>
        <end position="40"/>
    </location>
</feature>
<feature type="region of interest" description="Disordered" evidence="1">
    <location>
        <begin position="425"/>
        <end position="460"/>
    </location>
</feature>
<evidence type="ECO:0000313" key="4">
    <source>
        <dbReference type="Proteomes" id="UP001175353"/>
    </source>
</evidence>
<dbReference type="InterPro" id="IPR057684">
    <property type="entry name" value="DUF7924"/>
</dbReference>
<protein>
    <recommendedName>
        <fullName evidence="2">DUF7924 domain-containing protein</fullName>
    </recommendedName>
</protein>
<name>A0AAN6H3J0_9PEZI</name>
<dbReference type="Proteomes" id="UP001175353">
    <property type="component" value="Unassembled WGS sequence"/>
</dbReference>
<dbReference type="EMBL" id="JAUJLE010000677">
    <property type="protein sequence ID" value="KAK0951634.1"/>
    <property type="molecule type" value="Genomic_DNA"/>
</dbReference>
<comment type="caution">
    <text evidence="3">The sequence shown here is derived from an EMBL/GenBank/DDBJ whole genome shotgun (WGS) entry which is preliminary data.</text>
</comment>
<proteinExistence type="predicted"/>
<accession>A0AAN6H3J0</accession>
<sequence length="460" mass="51308">MTSDIHCPRAQRPKKRTFIDYAANNDHQLSSSAHFNTRTPPSKRRRLRTPVSKHRPHTPRSTTVPPSPHIRAAEHPSQSFVEAWAASISSDVCAVSQALPSRPYSCPASLDIAATLSEMSQSQSQYSQRGAATSTTAQSSRSGVKDQHYRTFLTQNGIEIDLLGDGIPEEIKTVLDQKIFKERSSPPLSDEAVDEVQQFVVHNAGATEATVTDLTSTPMFPFKGRGVKQLKNSQWNRVALPKNPECGNELVTPRPDVHHGYSMQKPDTPWTRAQITTIEHPYARLYTQPGNGVSFPFLVVEVKGEAMGGTLFHAENQAAGSGAQAVAILRWLLGQQPRRIQHESCADPIAFSISMSHREAVFHVHWWSEDLRCYFMSHLRNYHTTSPTDIRACNSAVKNIIDYALNDRISRIRLLLDALDPPPEHWTFKRPAQADPTPPPSSSGEPKRRRTSAPESQECY</sequence>
<dbReference type="PANTHER" id="PTHR42470">
    <property type="entry name" value="VAST DOMAIN-CONTAINING PROTEIN"/>
    <property type="match status" value="1"/>
</dbReference>
<dbReference type="AlphaFoldDB" id="A0AAN6H3J0"/>
<feature type="compositionally biased region" description="Basic residues" evidence="1">
    <location>
        <begin position="41"/>
        <end position="58"/>
    </location>
</feature>
<dbReference type="PANTHER" id="PTHR42470:SF1">
    <property type="entry name" value="VAST DOMAIN-CONTAINING PROTEIN"/>
    <property type="match status" value="1"/>
</dbReference>
<keyword evidence="4" id="KW-1185">Reference proteome</keyword>
<evidence type="ECO:0000259" key="2">
    <source>
        <dbReference type="Pfam" id="PF25545"/>
    </source>
</evidence>
<organism evidence="3 4">
    <name type="scientific">Friedmanniomyces endolithicus</name>
    <dbReference type="NCBI Taxonomy" id="329885"/>
    <lineage>
        <taxon>Eukaryota</taxon>
        <taxon>Fungi</taxon>
        <taxon>Dikarya</taxon>
        <taxon>Ascomycota</taxon>
        <taxon>Pezizomycotina</taxon>
        <taxon>Dothideomycetes</taxon>
        <taxon>Dothideomycetidae</taxon>
        <taxon>Mycosphaerellales</taxon>
        <taxon>Teratosphaeriaceae</taxon>
        <taxon>Friedmanniomyces</taxon>
    </lineage>
</organism>
<dbReference type="Pfam" id="PF25545">
    <property type="entry name" value="DUF7924"/>
    <property type="match status" value="1"/>
</dbReference>